<dbReference type="InterPro" id="IPR058248">
    <property type="entry name" value="Lxx211020-like"/>
</dbReference>
<keyword evidence="1" id="KW-0732">Signal</keyword>
<dbReference type="PANTHER" id="PTHR36302">
    <property type="entry name" value="BLR7088 PROTEIN"/>
    <property type="match status" value="1"/>
</dbReference>
<dbReference type="Pfam" id="PF04314">
    <property type="entry name" value="PCuAC"/>
    <property type="match status" value="1"/>
</dbReference>
<dbReference type="InterPro" id="IPR036182">
    <property type="entry name" value="PCuAC_sf"/>
</dbReference>
<name>A0ABY1Q3T8_9SPHN</name>
<dbReference type="PANTHER" id="PTHR36302:SF1">
    <property type="entry name" value="COPPER CHAPERONE PCU(A)C"/>
    <property type="match status" value="1"/>
</dbReference>
<gene>
    <name evidence="2" type="ORF">SAMN06296065_102347</name>
</gene>
<dbReference type="Gene3D" id="2.60.40.1890">
    <property type="entry name" value="PCu(A)C copper chaperone"/>
    <property type="match status" value="1"/>
</dbReference>
<feature type="chain" id="PRO_5047232418" description="Copper(I)-binding protein" evidence="1">
    <location>
        <begin position="24"/>
        <end position="171"/>
    </location>
</feature>
<dbReference type="EMBL" id="FXUI01000002">
    <property type="protein sequence ID" value="SMP57825.1"/>
    <property type="molecule type" value="Genomic_DNA"/>
</dbReference>
<dbReference type="RefSeq" id="WP_283405357.1">
    <property type="nucleotide sequence ID" value="NZ_FXUI01000002.1"/>
</dbReference>
<evidence type="ECO:0000256" key="1">
    <source>
        <dbReference type="SAM" id="SignalP"/>
    </source>
</evidence>
<reference evidence="2 3" key="1">
    <citation type="submission" date="2017-05" db="EMBL/GenBank/DDBJ databases">
        <authorList>
            <person name="Varghese N."/>
            <person name="Submissions S."/>
        </authorList>
    </citation>
    <scope>NUCLEOTIDE SEQUENCE [LARGE SCALE GENOMIC DNA]</scope>
    <source>
        <strain evidence="2 3">SM16</strain>
    </source>
</reference>
<dbReference type="InterPro" id="IPR007410">
    <property type="entry name" value="LpqE-like"/>
</dbReference>
<evidence type="ECO:0008006" key="4">
    <source>
        <dbReference type="Google" id="ProtNLM"/>
    </source>
</evidence>
<organism evidence="2 3">
    <name type="scientific">Novosphingobium panipatense</name>
    <dbReference type="NCBI Taxonomy" id="428991"/>
    <lineage>
        <taxon>Bacteria</taxon>
        <taxon>Pseudomonadati</taxon>
        <taxon>Pseudomonadota</taxon>
        <taxon>Alphaproteobacteria</taxon>
        <taxon>Sphingomonadales</taxon>
        <taxon>Sphingomonadaceae</taxon>
        <taxon>Novosphingobium</taxon>
    </lineage>
</organism>
<dbReference type="PROSITE" id="PS51257">
    <property type="entry name" value="PROKAR_LIPOPROTEIN"/>
    <property type="match status" value="1"/>
</dbReference>
<dbReference type="SUPFAM" id="SSF110087">
    <property type="entry name" value="DR1885-like metal-binding protein"/>
    <property type="match status" value="1"/>
</dbReference>
<sequence length="171" mass="17686">MKRALPLSLIASFALVLSITGCGKEPDSPTENNEATALGPNAKPGIAASDARMVLPVIAGRPAAVYFTIRNNAAEPVTIAGVHVAGAENAEMHETKGGTMRKVDSLPLESGASMVFAPGGLHVMAFNLSPDLKTGSRGELTVTFSDGDKISMPLELTTMGGDTHGMEGMQH</sequence>
<evidence type="ECO:0000313" key="2">
    <source>
        <dbReference type="EMBL" id="SMP57825.1"/>
    </source>
</evidence>
<accession>A0ABY1Q3T8</accession>
<comment type="caution">
    <text evidence="2">The sequence shown here is derived from an EMBL/GenBank/DDBJ whole genome shotgun (WGS) entry which is preliminary data.</text>
</comment>
<protein>
    <recommendedName>
        <fullName evidence="4">Copper(I)-binding protein</fullName>
    </recommendedName>
</protein>
<evidence type="ECO:0000313" key="3">
    <source>
        <dbReference type="Proteomes" id="UP001157910"/>
    </source>
</evidence>
<feature type="signal peptide" evidence="1">
    <location>
        <begin position="1"/>
        <end position="23"/>
    </location>
</feature>
<dbReference type="Proteomes" id="UP001157910">
    <property type="component" value="Unassembled WGS sequence"/>
</dbReference>
<proteinExistence type="predicted"/>
<keyword evidence="3" id="KW-1185">Reference proteome</keyword>